<dbReference type="EMBL" id="PGCI01000205">
    <property type="protein sequence ID" value="PLW34090.1"/>
    <property type="molecule type" value="Genomic_DNA"/>
</dbReference>
<dbReference type="Proteomes" id="UP000235392">
    <property type="component" value="Unassembled WGS sequence"/>
</dbReference>
<proteinExistence type="predicted"/>
<name>A0A2N5U8L8_9BASI</name>
<protein>
    <recommendedName>
        <fullName evidence="5">No apical meristem-associated C-terminal domain-containing protein</fullName>
    </recommendedName>
</protein>
<gene>
    <name evidence="3" type="ORF">PCASD_13077</name>
    <name evidence="2" type="ORF">PCASD_19537</name>
</gene>
<reference evidence="3 4" key="1">
    <citation type="submission" date="2017-11" db="EMBL/GenBank/DDBJ databases">
        <title>De novo assembly and phasing of dikaryotic genomes from two isolates of Puccinia coronata f. sp. avenae, the causal agent of oat crown rust.</title>
        <authorList>
            <person name="Miller M.E."/>
            <person name="Zhang Y."/>
            <person name="Omidvar V."/>
            <person name="Sperschneider J."/>
            <person name="Schwessinger B."/>
            <person name="Raley C."/>
            <person name="Palmer J.M."/>
            <person name="Garnica D."/>
            <person name="Upadhyaya N."/>
            <person name="Rathjen J."/>
            <person name="Taylor J.M."/>
            <person name="Park R.F."/>
            <person name="Dodds P.N."/>
            <person name="Hirsch C.D."/>
            <person name="Kianian S.F."/>
            <person name="Figueroa M."/>
        </authorList>
    </citation>
    <scope>NUCLEOTIDE SEQUENCE [LARGE SCALE GENOMIC DNA]</scope>
    <source>
        <strain evidence="3">12SD80</strain>
    </source>
</reference>
<dbReference type="AlphaFoldDB" id="A0A2N5U8L8"/>
<feature type="compositionally biased region" description="Low complexity" evidence="1">
    <location>
        <begin position="157"/>
        <end position="172"/>
    </location>
</feature>
<comment type="caution">
    <text evidence="3">The sequence shown here is derived from an EMBL/GenBank/DDBJ whole genome shotgun (WGS) entry which is preliminary data.</text>
</comment>
<dbReference type="PANTHER" id="PTHR45023:SF4">
    <property type="entry name" value="GLYCINE-RICH PROTEIN-RELATED"/>
    <property type="match status" value="1"/>
</dbReference>
<evidence type="ECO:0008006" key="5">
    <source>
        <dbReference type="Google" id="ProtNLM"/>
    </source>
</evidence>
<sequence>MEDTNTPATPNTVPTTEETPQKKKRSPNWLPNKEEHLATSWLHISKKPEFANNQSGKVFYRKIELDFNSHSKTHYRDFNQIKTRWVSLNTTTLKFLAIYNNIEHNPPSGTSPEDWLVLESVRSSQQKKKLPKRQYAEEQSSPSKGKDHKTTHPTETSKNSSRSLTSRISSASDNQSKHNKPNIVPSSLLNRISLVASKLRIRYKYLSPSSLIERRTHSATSFLALRFTVLVPHQIRPNLFNQREICKMSRTTGNSTRGRQAETAAGTSNPIEVETSSVISVRKDDKDIIIIPKFNGSN</sequence>
<feature type="region of interest" description="Disordered" evidence="1">
    <location>
        <begin position="1"/>
        <end position="30"/>
    </location>
</feature>
<evidence type="ECO:0000313" key="4">
    <source>
        <dbReference type="Proteomes" id="UP000235392"/>
    </source>
</evidence>
<dbReference type="EMBL" id="PGCI01000821">
    <property type="protein sequence ID" value="PLW14502.1"/>
    <property type="molecule type" value="Genomic_DNA"/>
</dbReference>
<accession>A0A2N5U8L8</accession>
<feature type="compositionally biased region" description="Low complexity" evidence="1">
    <location>
        <begin position="1"/>
        <end position="18"/>
    </location>
</feature>
<feature type="region of interest" description="Disordered" evidence="1">
    <location>
        <begin position="125"/>
        <end position="184"/>
    </location>
</feature>
<organism evidence="3 4">
    <name type="scientific">Puccinia coronata f. sp. avenae</name>
    <dbReference type="NCBI Taxonomy" id="200324"/>
    <lineage>
        <taxon>Eukaryota</taxon>
        <taxon>Fungi</taxon>
        <taxon>Dikarya</taxon>
        <taxon>Basidiomycota</taxon>
        <taxon>Pucciniomycotina</taxon>
        <taxon>Pucciniomycetes</taxon>
        <taxon>Pucciniales</taxon>
        <taxon>Pucciniaceae</taxon>
        <taxon>Puccinia</taxon>
    </lineage>
</organism>
<evidence type="ECO:0000313" key="3">
    <source>
        <dbReference type="EMBL" id="PLW34090.1"/>
    </source>
</evidence>
<dbReference type="PANTHER" id="PTHR45023">
    <property type="match status" value="1"/>
</dbReference>
<evidence type="ECO:0000256" key="1">
    <source>
        <dbReference type="SAM" id="MobiDB-lite"/>
    </source>
</evidence>
<evidence type="ECO:0000313" key="2">
    <source>
        <dbReference type="EMBL" id="PLW14502.1"/>
    </source>
</evidence>